<feature type="transmembrane region" description="Helical" evidence="7">
    <location>
        <begin position="33"/>
        <end position="61"/>
    </location>
</feature>
<gene>
    <name evidence="8" type="ORF">METZ01_LOCUS181354</name>
</gene>
<accession>A0A382CQT6</accession>
<name>A0A382CQT6_9ZZZZ</name>
<keyword evidence="6 7" id="KW-0472">Membrane</keyword>
<evidence type="ECO:0000256" key="4">
    <source>
        <dbReference type="ARBA" id="ARBA00022960"/>
    </source>
</evidence>
<dbReference type="AlphaFoldDB" id="A0A382CQT6"/>
<reference evidence="8" key="1">
    <citation type="submission" date="2018-05" db="EMBL/GenBank/DDBJ databases">
        <authorList>
            <person name="Lanie J.A."/>
            <person name="Ng W.-L."/>
            <person name="Kazmierczak K.M."/>
            <person name="Andrzejewski T.M."/>
            <person name="Davidsen T.M."/>
            <person name="Wayne K.J."/>
            <person name="Tettelin H."/>
            <person name="Glass J.I."/>
            <person name="Rusch D."/>
            <person name="Podicherti R."/>
            <person name="Tsui H.-C.T."/>
            <person name="Winkler M.E."/>
        </authorList>
    </citation>
    <scope>NUCLEOTIDE SEQUENCE</scope>
</reference>
<dbReference type="Pfam" id="PF04093">
    <property type="entry name" value="MreD"/>
    <property type="match status" value="1"/>
</dbReference>
<keyword evidence="4" id="KW-0133">Cell shape</keyword>
<evidence type="ECO:0000256" key="6">
    <source>
        <dbReference type="ARBA" id="ARBA00023136"/>
    </source>
</evidence>
<dbReference type="InterPro" id="IPR007227">
    <property type="entry name" value="Cell_shape_determining_MreD"/>
</dbReference>
<evidence type="ECO:0008006" key="9">
    <source>
        <dbReference type="Google" id="ProtNLM"/>
    </source>
</evidence>
<keyword evidence="2" id="KW-1003">Cell membrane</keyword>
<feature type="transmembrane region" description="Helical" evidence="7">
    <location>
        <begin position="67"/>
        <end position="85"/>
    </location>
</feature>
<sequence length="158" mass="18027">MKWIEFILPGILVWLTQLLLVDFLSINTIRPDFLIILVLYWSIKHGKSVGTLSGFIIGLSVDLSGTASFFGLSPLIYTVTGYLGGYLHGSYLKLNPIYFTLAWVGIISLHFLIFSVVQYQEIWNVDPSLFWMKWIATTLYTLSFTGILQVIYPMHKLV</sequence>
<keyword evidence="5 7" id="KW-1133">Transmembrane helix</keyword>
<proteinExistence type="predicted"/>
<feature type="transmembrane region" description="Helical" evidence="7">
    <location>
        <begin position="131"/>
        <end position="152"/>
    </location>
</feature>
<evidence type="ECO:0000256" key="1">
    <source>
        <dbReference type="ARBA" id="ARBA00004651"/>
    </source>
</evidence>
<evidence type="ECO:0000313" key="8">
    <source>
        <dbReference type="EMBL" id="SVB28500.1"/>
    </source>
</evidence>
<dbReference type="GO" id="GO:0005886">
    <property type="term" value="C:plasma membrane"/>
    <property type="evidence" value="ECO:0007669"/>
    <property type="project" value="UniProtKB-SubCell"/>
</dbReference>
<evidence type="ECO:0000256" key="5">
    <source>
        <dbReference type="ARBA" id="ARBA00022989"/>
    </source>
</evidence>
<dbReference type="GO" id="GO:0008360">
    <property type="term" value="P:regulation of cell shape"/>
    <property type="evidence" value="ECO:0007669"/>
    <property type="project" value="UniProtKB-KW"/>
</dbReference>
<feature type="transmembrane region" description="Helical" evidence="7">
    <location>
        <begin position="97"/>
        <end position="119"/>
    </location>
</feature>
<keyword evidence="3 7" id="KW-0812">Transmembrane</keyword>
<feature type="transmembrane region" description="Helical" evidence="7">
    <location>
        <begin position="6"/>
        <end position="26"/>
    </location>
</feature>
<protein>
    <recommendedName>
        <fullName evidence="9">Rod shape-determining protein MreD</fullName>
    </recommendedName>
</protein>
<dbReference type="EMBL" id="UINC01035690">
    <property type="protein sequence ID" value="SVB28500.1"/>
    <property type="molecule type" value="Genomic_DNA"/>
</dbReference>
<organism evidence="8">
    <name type="scientific">marine metagenome</name>
    <dbReference type="NCBI Taxonomy" id="408172"/>
    <lineage>
        <taxon>unclassified sequences</taxon>
        <taxon>metagenomes</taxon>
        <taxon>ecological metagenomes</taxon>
    </lineage>
</organism>
<dbReference type="NCBIfam" id="TIGR03426">
    <property type="entry name" value="shape_MreD"/>
    <property type="match status" value="1"/>
</dbReference>
<evidence type="ECO:0000256" key="2">
    <source>
        <dbReference type="ARBA" id="ARBA00022475"/>
    </source>
</evidence>
<evidence type="ECO:0000256" key="3">
    <source>
        <dbReference type="ARBA" id="ARBA00022692"/>
    </source>
</evidence>
<evidence type="ECO:0000256" key="7">
    <source>
        <dbReference type="SAM" id="Phobius"/>
    </source>
</evidence>
<comment type="subcellular location">
    <subcellularLocation>
        <location evidence="1">Cell membrane</location>
        <topology evidence="1">Multi-pass membrane protein</topology>
    </subcellularLocation>
</comment>